<dbReference type="InterPro" id="IPR044068">
    <property type="entry name" value="CB"/>
</dbReference>
<comment type="similarity">
    <text evidence="1">Belongs to the 'phage' integrase family.</text>
</comment>
<dbReference type="InterPro" id="IPR011010">
    <property type="entry name" value="DNA_brk_join_enz"/>
</dbReference>
<keyword evidence="2" id="KW-0229">DNA integration</keyword>
<evidence type="ECO:0000256" key="5">
    <source>
        <dbReference type="PROSITE-ProRule" id="PRU01248"/>
    </source>
</evidence>
<accession>A0ABS1TPL4</accession>
<evidence type="ECO:0000256" key="2">
    <source>
        <dbReference type="ARBA" id="ARBA00022908"/>
    </source>
</evidence>
<keyword evidence="9" id="KW-1185">Reference proteome</keyword>
<protein>
    <submittedName>
        <fullName evidence="8">Tyrosine-type recombinase/integrase</fullName>
    </submittedName>
</protein>
<keyword evidence="4" id="KW-0233">DNA recombination</keyword>
<dbReference type="Pfam" id="PF00589">
    <property type="entry name" value="Phage_integrase"/>
    <property type="match status" value="1"/>
</dbReference>
<evidence type="ECO:0000259" key="7">
    <source>
        <dbReference type="PROSITE" id="PS51900"/>
    </source>
</evidence>
<dbReference type="InterPro" id="IPR002104">
    <property type="entry name" value="Integrase_catalytic"/>
</dbReference>
<dbReference type="InterPro" id="IPR013762">
    <property type="entry name" value="Integrase-like_cat_sf"/>
</dbReference>
<dbReference type="CDD" id="cd00397">
    <property type="entry name" value="DNA_BRE_C"/>
    <property type="match status" value="1"/>
</dbReference>
<evidence type="ECO:0000256" key="4">
    <source>
        <dbReference type="ARBA" id="ARBA00023172"/>
    </source>
</evidence>
<dbReference type="PROSITE" id="PS51898">
    <property type="entry name" value="TYR_RECOMBINASE"/>
    <property type="match status" value="1"/>
</dbReference>
<dbReference type="Gene3D" id="1.10.443.10">
    <property type="entry name" value="Intergrase catalytic core"/>
    <property type="match status" value="1"/>
</dbReference>
<dbReference type="Gene3D" id="1.10.150.130">
    <property type="match status" value="1"/>
</dbReference>
<feature type="domain" description="Core-binding (CB)" evidence="7">
    <location>
        <begin position="1"/>
        <end position="81"/>
    </location>
</feature>
<evidence type="ECO:0000313" key="9">
    <source>
        <dbReference type="Proteomes" id="UP000623967"/>
    </source>
</evidence>
<dbReference type="EMBL" id="JAESWB010000181">
    <property type="protein sequence ID" value="MBL4953275.1"/>
    <property type="molecule type" value="Genomic_DNA"/>
</dbReference>
<comment type="caution">
    <text evidence="8">The sequence shown here is derived from an EMBL/GenBank/DDBJ whole genome shotgun (WGS) entry which is preliminary data.</text>
</comment>
<dbReference type="PANTHER" id="PTHR30349:SF41">
    <property type="entry name" value="INTEGRASE_RECOMBINASE PROTEIN MJ0367-RELATED"/>
    <property type="match status" value="1"/>
</dbReference>
<dbReference type="InterPro" id="IPR010998">
    <property type="entry name" value="Integrase_recombinase_N"/>
</dbReference>
<organism evidence="8 9">
    <name type="scientific">Neobacillus paridis</name>
    <dbReference type="NCBI Taxonomy" id="2803862"/>
    <lineage>
        <taxon>Bacteria</taxon>
        <taxon>Bacillati</taxon>
        <taxon>Bacillota</taxon>
        <taxon>Bacilli</taxon>
        <taxon>Bacillales</taxon>
        <taxon>Bacillaceae</taxon>
        <taxon>Neobacillus</taxon>
    </lineage>
</organism>
<dbReference type="PANTHER" id="PTHR30349">
    <property type="entry name" value="PHAGE INTEGRASE-RELATED"/>
    <property type="match status" value="1"/>
</dbReference>
<dbReference type="SUPFAM" id="SSF56349">
    <property type="entry name" value="DNA breaking-rejoining enzymes"/>
    <property type="match status" value="1"/>
</dbReference>
<gene>
    <name evidence="8" type="ORF">JK635_13755</name>
</gene>
<feature type="domain" description="Tyr recombinase" evidence="6">
    <location>
        <begin position="106"/>
        <end position="288"/>
    </location>
</feature>
<dbReference type="InterPro" id="IPR004107">
    <property type="entry name" value="Integrase_SAM-like_N"/>
</dbReference>
<keyword evidence="3 5" id="KW-0238">DNA-binding</keyword>
<name>A0ABS1TPL4_9BACI</name>
<evidence type="ECO:0000259" key="6">
    <source>
        <dbReference type="PROSITE" id="PS51898"/>
    </source>
</evidence>
<dbReference type="Proteomes" id="UP000623967">
    <property type="component" value="Unassembled WGS sequence"/>
</dbReference>
<evidence type="ECO:0000313" key="8">
    <source>
        <dbReference type="EMBL" id="MBL4953275.1"/>
    </source>
</evidence>
<evidence type="ECO:0000256" key="3">
    <source>
        <dbReference type="ARBA" id="ARBA00023125"/>
    </source>
</evidence>
<dbReference type="InterPro" id="IPR050090">
    <property type="entry name" value="Tyrosine_recombinase_XerCD"/>
</dbReference>
<dbReference type="RefSeq" id="WP_202654531.1">
    <property type="nucleotide sequence ID" value="NZ_JAESWB010000181.1"/>
</dbReference>
<reference evidence="8 9" key="1">
    <citation type="submission" date="2021-01" db="EMBL/GenBank/DDBJ databases">
        <title>Genome public.</title>
        <authorList>
            <person name="Liu C."/>
            <person name="Sun Q."/>
        </authorList>
    </citation>
    <scope>NUCLEOTIDE SEQUENCE [LARGE SCALE GENOMIC DNA]</scope>
    <source>
        <strain evidence="8 9">YIM B02564</strain>
    </source>
</reference>
<proteinExistence type="inferred from homology"/>
<sequence>MYIEEFSNWLFEEGKADKTIESYVNDVKGFQSYLEEKHKDIPVLSRFSFVRYKEHLIKEGYAVSTINKKVNSLKVYNDFLKTKGIVSESFIQLKRDRIKIAAGSEDVVDILSEEQVEKLLFYVEDRRKVSIRNKLIVYLLLYTGVRVSELVGIRIVDIDFLTSQLIVANGKGGKRREIGLRQDVLHLIREYMKDERSESVFHHSDYLLVSQRSEKMHRDAVRDWLAKVSEEVGFKLHPHKFRRSFASRLLKRGVDLTTVSKICGHSSVQVTARYYIQTTRQEKMDAVQLL</sequence>
<evidence type="ECO:0000256" key="1">
    <source>
        <dbReference type="ARBA" id="ARBA00008857"/>
    </source>
</evidence>
<dbReference type="PROSITE" id="PS51900">
    <property type="entry name" value="CB"/>
    <property type="match status" value="1"/>
</dbReference>
<dbReference type="Pfam" id="PF02899">
    <property type="entry name" value="Phage_int_SAM_1"/>
    <property type="match status" value="1"/>
</dbReference>